<feature type="region of interest" description="Disordered" evidence="1">
    <location>
        <begin position="85"/>
        <end position="209"/>
    </location>
</feature>
<dbReference type="RefSeq" id="WP_253761278.1">
    <property type="nucleotide sequence ID" value="NZ_JAMZDZ010000001.1"/>
</dbReference>
<feature type="compositionally biased region" description="Polar residues" evidence="1">
    <location>
        <begin position="170"/>
        <end position="183"/>
    </location>
</feature>
<organism evidence="2 3">
    <name type="scientific">Hamadaea flava</name>
    <dbReference type="NCBI Taxonomy" id="1742688"/>
    <lineage>
        <taxon>Bacteria</taxon>
        <taxon>Bacillati</taxon>
        <taxon>Actinomycetota</taxon>
        <taxon>Actinomycetes</taxon>
        <taxon>Micromonosporales</taxon>
        <taxon>Micromonosporaceae</taxon>
        <taxon>Hamadaea</taxon>
    </lineage>
</organism>
<name>A0ABV8LW86_9ACTN</name>
<sequence length="209" mass="21758">MTDAEILVTLLRAAQERIGTVQAELAAARLTRARLAALLADQYDMTHEEIARALPGMSRQRAGQLVAQGRLALATPVVTAGVEGVISDDTHPLPAPRSEDAAGSADGTARSLSGRRESDPGVTTNEGSRDQPFPARPGKGIARGTHPTRTQLPLFAGPDYDNLPGVGKTDMTSALLTSPQVAQVTGPGKLGDQGFHGESTLRAPAKSLP</sequence>
<gene>
    <name evidence="2" type="ORF">ACFOZ4_28525</name>
</gene>
<evidence type="ECO:0000313" key="2">
    <source>
        <dbReference type="EMBL" id="MFC4134574.1"/>
    </source>
</evidence>
<proteinExistence type="predicted"/>
<evidence type="ECO:0000313" key="3">
    <source>
        <dbReference type="Proteomes" id="UP001595816"/>
    </source>
</evidence>
<reference evidence="3" key="1">
    <citation type="journal article" date="2019" name="Int. J. Syst. Evol. Microbiol.">
        <title>The Global Catalogue of Microorganisms (GCM) 10K type strain sequencing project: providing services to taxonomists for standard genome sequencing and annotation.</title>
        <authorList>
            <consortium name="The Broad Institute Genomics Platform"/>
            <consortium name="The Broad Institute Genome Sequencing Center for Infectious Disease"/>
            <person name="Wu L."/>
            <person name="Ma J."/>
        </authorList>
    </citation>
    <scope>NUCLEOTIDE SEQUENCE [LARGE SCALE GENOMIC DNA]</scope>
    <source>
        <strain evidence="3">CGMCC 4.7289</strain>
    </source>
</reference>
<comment type="caution">
    <text evidence="2">The sequence shown here is derived from an EMBL/GenBank/DDBJ whole genome shotgun (WGS) entry which is preliminary data.</text>
</comment>
<accession>A0ABV8LW86</accession>
<dbReference type="EMBL" id="JBHSAY010000015">
    <property type="protein sequence ID" value="MFC4134574.1"/>
    <property type="molecule type" value="Genomic_DNA"/>
</dbReference>
<keyword evidence="3" id="KW-1185">Reference proteome</keyword>
<dbReference type="Proteomes" id="UP001595816">
    <property type="component" value="Unassembled WGS sequence"/>
</dbReference>
<protein>
    <submittedName>
        <fullName evidence="2">Uncharacterized protein</fullName>
    </submittedName>
</protein>
<evidence type="ECO:0000256" key="1">
    <source>
        <dbReference type="SAM" id="MobiDB-lite"/>
    </source>
</evidence>